<gene>
    <name evidence="1" type="ORF">HaLaN_14937</name>
</gene>
<comment type="caution">
    <text evidence="1">The sequence shown here is derived from an EMBL/GenBank/DDBJ whole genome shotgun (WGS) entry which is preliminary data.</text>
</comment>
<evidence type="ECO:0000313" key="2">
    <source>
        <dbReference type="Proteomes" id="UP000485058"/>
    </source>
</evidence>
<evidence type="ECO:0000313" key="1">
    <source>
        <dbReference type="EMBL" id="GFH18181.1"/>
    </source>
</evidence>
<sequence>MVTVAHEERSADGTVVSVRHWTLTTGQYYRDSSITRQAQATKTWLAKVEPQLTALSQVSSKPSPLASYRRFAGTVLATYDAMWAEVNKQAKKRSPDCIQALAYGAAGFKGSGTIGCRGVPVSQMLKEAVKQFGAGRVVLVDEFRTSRVSSADNTPSETLLVTPPESY</sequence>
<dbReference type="AlphaFoldDB" id="A0A699Z7P9"/>
<keyword evidence="2" id="KW-1185">Reference proteome</keyword>
<accession>A0A699Z7P9</accession>
<protein>
    <submittedName>
        <fullName evidence="1">Uncharacterized protein</fullName>
    </submittedName>
</protein>
<organism evidence="1 2">
    <name type="scientific">Haematococcus lacustris</name>
    <name type="common">Green alga</name>
    <name type="synonym">Haematococcus pluvialis</name>
    <dbReference type="NCBI Taxonomy" id="44745"/>
    <lineage>
        <taxon>Eukaryota</taxon>
        <taxon>Viridiplantae</taxon>
        <taxon>Chlorophyta</taxon>
        <taxon>core chlorophytes</taxon>
        <taxon>Chlorophyceae</taxon>
        <taxon>CS clade</taxon>
        <taxon>Chlamydomonadales</taxon>
        <taxon>Haematococcaceae</taxon>
        <taxon>Haematococcus</taxon>
    </lineage>
</organism>
<feature type="non-terminal residue" evidence="1">
    <location>
        <position position="1"/>
    </location>
</feature>
<proteinExistence type="predicted"/>
<reference evidence="1 2" key="1">
    <citation type="submission" date="2020-02" db="EMBL/GenBank/DDBJ databases">
        <title>Draft genome sequence of Haematococcus lacustris strain NIES-144.</title>
        <authorList>
            <person name="Morimoto D."/>
            <person name="Nakagawa S."/>
            <person name="Yoshida T."/>
            <person name="Sawayama S."/>
        </authorList>
    </citation>
    <scope>NUCLEOTIDE SEQUENCE [LARGE SCALE GENOMIC DNA]</scope>
    <source>
        <strain evidence="1 2">NIES-144</strain>
    </source>
</reference>
<feature type="non-terminal residue" evidence="1">
    <location>
        <position position="167"/>
    </location>
</feature>
<name>A0A699Z7P9_HAELA</name>
<dbReference type="EMBL" id="BLLF01001259">
    <property type="protein sequence ID" value="GFH18181.1"/>
    <property type="molecule type" value="Genomic_DNA"/>
</dbReference>
<dbReference type="Proteomes" id="UP000485058">
    <property type="component" value="Unassembled WGS sequence"/>
</dbReference>